<evidence type="ECO:0000256" key="4">
    <source>
        <dbReference type="ARBA" id="ARBA00023136"/>
    </source>
</evidence>
<feature type="transmembrane region" description="Helical" evidence="6">
    <location>
        <begin position="98"/>
        <end position="119"/>
    </location>
</feature>
<dbReference type="KEGG" id="bpg:Bathy06g04600"/>
<evidence type="ECO:0000313" key="8">
    <source>
        <dbReference type="Proteomes" id="UP000198341"/>
    </source>
</evidence>
<evidence type="ECO:0000256" key="1">
    <source>
        <dbReference type="ARBA" id="ARBA00004141"/>
    </source>
</evidence>
<feature type="region of interest" description="Disordered" evidence="5">
    <location>
        <begin position="173"/>
        <end position="204"/>
    </location>
</feature>
<accession>K8EHB7</accession>
<name>K8EHB7_9CHLO</name>
<feature type="transmembrane region" description="Helical" evidence="6">
    <location>
        <begin position="292"/>
        <end position="314"/>
    </location>
</feature>
<proteinExistence type="predicted"/>
<dbReference type="InterPro" id="IPR051415">
    <property type="entry name" value="LAAT-1"/>
</dbReference>
<keyword evidence="4 6" id="KW-0472">Membrane</keyword>
<keyword evidence="2 6" id="KW-0812">Transmembrane</keyword>
<dbReference type="PANTHER" id="PTHR16201">
    <property type="entry name" value="SEVEN TRANSMEMBRANE PROTEIN 1-RELATED"/>
    <property type="match status" value="1"/>
</dbReference>
<evidence type="ECO:0000256" key="6">
    <source>
        <dbReference type="SAM" id="Phobius"/>
    </source>
</evidence>
<protein>
    <submittedName>
        <fullName evidence="7">Vacuolar membrane PQ loop repeat protein</fullName>
    </submittedName>
</protein>
<dbReference type="Proteomes" id="UP000198341">
    <property type="component" value="Chromosome 6"/>
</dbReference>
<evidence type="ECO:0000256" key="2">
    <source>
        <dbReference type="ARBA" id="ARBA00022692"/>
    </source>
</evidence>
<dbReference type="RefSeq" id="XP_007512789.1">
    <property type="nucleotide sequence ID" value="XM_007512727.1"/>
</dbReference>
<feature type="compositionally biased region" description="Basic residues" evidence="5">
    <location>
        <begin position="190"/>
        <end position="201"/>
    </location>
</feature>
<dbReference type="eggNOG" id="KOG2913">
    <property type="taxonomic scope" value="Eukaryota"/>
</dbReference>
<dbReference type="PANTHER" id="PTHR16201:SF34">
    <property type="entry name" value="LYSOSOMAL AMINO ACID TRANSPORTER 1"/>
    <property type="match status" value="1"/>
</dbReference>
<keyword evidence="3 6" id="KW-1133">Transmembrane helix</keyword>
<dbReference type="GeneID" id="19015441"/>
<evidence type="ECO:0000256" key="5">
    <source>
        <dbReference type="SAM" id="MobiDB-lite"/>
    </source>
</evidence>
<dbReference type="GO" id="GO:0015174">
    <property type="term" value="F:basic amino acid transmembrane transporter activity"/>
    <property type="evidence" value="ECO:0007669"/>
    <property type="project" value="TreeGrafter"/>
</dbReference>
<sequence length="393" mass="43956">MSGQTTRSNSCECDSNAYTGLVRDIFRVCAYSPIEYVGFLSGLCSIAFWIVCQFPQVLQNYQLKTSEGLSGYFLLLWAFGDSCNLVACVLTGDQTPVQMYTAVYFLMSDSVLISQFVLYRKRQIQREERQTRRRRRLSFNESIIREEEESPEDENENAVISATMARIDENISTARSYEEESRNDPTTPKRTTKKHKKKKKPVSPSTYVTGFLGAGVSVYSIRSLSGSDAMRSLSGATRSLQSATGCLNQAVSTASEARVTSGRFIGYASATSYLGGRVFQIMKNRKRKSCEGVSALMFFFAISANVTYGMSIIFMKNFRWVEIVDSLSFLLGSLGTCVLDLYILKQSRYYRALGTDASATTAPVDRTSSLIENDWLEREASVHLLSQEAVEDL</sequence>
<organism evidence="7 8">
    <name type="scientific">Bathycoccus prasinos</name>
    <dbReference type="NCBI Taxonomy" id="41875"/>
    <lineage>
        <taxon>Eukaryota</taxon>
        <taxon>Viridiplantae</taxon>
        <taxon>Chlorophyta</taxon>
        <taxon>Mamiellophyceae</taxon>
        <taxon>Mamiellales</taxon>
        <taxon>Bathycoccaceae</taxon>
        <taxon>Bathycoccus</taxon>
    </lineage>
</organism>
<evidence type="ECO:0000313" key="7">
    <source>
        <dbReference type="EMBL" id="CCO17389.1"/>
    </source>
</evidence>
<gene>
    <name evidence="7" type="ORF">Bathy06g04600</name>
</gene>
<dbReference type="STRING" id="41875.K8EHB7"/>
<reference evidence="7 8" key="1">
    <citation type="submission" date="2011-10" db="EMBL/GenBank/DDBJ databases">
        <authorList>
            <person name="Genoscope - CEA"/>
        </authorList>
    </citation>
    <scope>NUCLEOTIDE SEQUENCE [LARGE SCALE GENOMIC DNA]</scope>
    <source>
        <strain evidence="7 8">RCC 1105</strain>
    </source>
</reference>
<feature type="transmembrane region" description="Helical" evidence="6">
    <location>
        <begin position="36"/>
        <end position="58"/>
    </location>
</feature>
<dbReference type="Pfam" id="PF04193">
    <property type="entry name" value="PQ-loop"/>
    <property type="match status" value="2"/>
</dbReference>
<evidence type="ECO:0000256" key="3">
    <source>
        <dbReference type="ARBA" id="ARBA00022989"/>
    </source>
</evidence>
<dbReference type="GO" id="GO:0098852">
    <property type="term" value="C:lytic vacuole membrane"/>
    <property type="evidence" value="ECO:0007669"/>
    <property type="project" value="UniProtKB-ARBA"/>
</dbReference>
<dbReference type="Gene3D" id="1.20.1280.290">
    <property type="match status" value="2"/>
</dbReference>
<dbReference type="AlphaFoldDB" id="K8EHB7"/>
<dbReference type="InterPro" id="IPR006603">
    <property type="entry name" value="PQ-loop_rpt"/>
</dbReference>
<dbReference type="FunFam" id="1.20.1280.290:FF:000009">
    <property type="entry name" value="PQ loop repeat family protein"/>
    <property type="match status" value="1"/>
</dbReference>
<dbReference type="EMBL" id="FO082273">
    <property type="protein sequence ID" value="CCO17389.1"/>
    <property type="molecule type" value="Genomic_DNA"/>
</dbReference>
<keyword evidence="8" id="KW-1185">Reference proteome</keyword>
<dbReference type="OrthoDB" id="497757at2759"/>
<dbReference type="SMART" id="SM00679">
    <property type="entry name" value="CTNS"/>
    <property type="match status" value="2"/>
</dbReference>
<comment type="subcellular location">
    <subcellularLocation>
        <location evidence="1">Membrane</location>
        <topology evidence="1">Multi-pass membrane protein</topology>
    </subcellularLocation>
</comment>
<feature type="transmembrane region" description="Helical" evidence="6">
    <location>
        <begin position="326"/>
        <end position="344"/>
    </location>
</feature>